<dbReference type="EMBL" id="CATOUU010000802">
    <property type="protein sequence ID" value="CAI9949675.1"/>
    <property type="molecule type" value="Genomic_DNA"/>
</dbReference>
<evidence type="ECO:0000313" key="4">
    <source>
        <dbReference type="EMBL" id="CAL6070319.1"/>
    </source>
</evidence>
<reference evidence="1" key="1">
    <citation type="submission" date="2023-06" db="EMBL/GenBank/DDBJ databases">
        <authorList>
            <person name="Kurt Z."/>
        </authorList>
    </citation>
    <scope>NUCLEOTIDE SEQUENCE</scope>
</reference>
<proteinExistence type="predicted"/>
<keyword evidence="5" id="KW-1185">Reference proteome</keyword>
<evidence type="ECO:0000313" key="1">
    <source>
        <dbReference type="EMBL" id="CAI9935625.1"/>
    </source>
</evidence>
<evidence type="ECO:0000313" key="5">
    <source>
        <dbReference type="Proteomes" id="UP001642409"/>
    </source>
</evidence>
<dbReference type="EMBL" id="CAXDID020000282">
    <property type="protein sequence ID" value="CAL6070319.1"/>
    <property type="molecule type" value="Genomic_DNA"/>
</dbReference>
<evidence type="ECO:0000313" key="3">
    <source>
        <dbReference type="EMBL" id="CAL6056401.1"/>
    </source>
</evidence>
<reference evidence="3 5" key="2">
    <citation type="submission" date="2024-07" db="EMBL/GenBank/DDBJ databases">
        <authorList>
            <person name="Akdeniz Z."/>
        </authorList>
    </citation>
    <scope>NUCLEOTIDE SEQUENCE [LARGE SCALE GENOMIC DNA]</scope>
</reference>
<dbReference type="Proteomes" id="UP001642409">
    <property type="component" value="Unassembled WGS sequence"/>
</dbReference>
<dbReference type="EMBL" id="CAXDID020000209">
    <property type="protein sequence ID" value="CAL6056401.1"/>
    <property type="molecule type" value="Genomic_DNA"/>
</dbReference>
<evidence type="ECO:0000313" key="2">
    <source>
        <dbReference type="EMBL" id="CAI9949675.1"/>
    </source>
</evidence>
<comment type="caution">
    <text evidence="1">The sequence shown here is derived from an EMBL/GenBank/DDBJ whole genome shotgun (WGS) entry which is preliminary data.</text>
</comment>
<sequence length="408" mass="46648">MKPPALLSNRILTGKSHTPQIPAIQKRSTSEVVPVPPCQQRPYAFLVNLLVHEILQQQQISLYQFQDLCGQLKSCPLSQILVLTNPQLLTKQSELLQISDSQIKFDVSGFIQKRPSSTSQQITSFNPELVFGDSVSTSKVTVNEQFITVQERKFYSFYTNELVGVETQYLHLGQNKLKYFEDDLLFVICKYQQILKDTKGFDQNKIIIELDCGIDTEEVFKQQQELLELFELKFSSRPNLVLNLDKISFKSNTIQIQSSIVQLIQNLILNSNLFTHNTVSSFPIAYKDLIQTFNTYIRSDINQNFAFALITKQQTVSSRSSSSQETTTDIDELLNELQCDYTVDGDSIELQFDMDYYISEYKKQLLQLEKMIKKEDEIFAGGLCCTGALEKELFKILGEIGVEKVGKE</sequence>
<name>A0AA86PBC8_9EUKA</name>
<dbReference type="EMBL" id="CATOUU010000616">
    <property type="protein sequence ID" value="CAI9935625.1"/>
    <property type="molecule type" value="Genomic_DNA"/>
</dbReference>
<gene>
    <name evidence="1" type="ORF">HINF_LOCUS23270</name>
    <name evidence="2" type="ORF">HINF_LOCUS37320</name>
    <name evidence="3" type="ORF">HINF_LOCUS47011</name>
    <name evidence="4" type="ORF">HINF_LOCUS54401</name>
</gene>
<protein>
    <submittedName>
        <fullName evidence="3">Hypothetical_protein</fullName>
    </submittedName>
</protein>
<dbReference type="AlphaFoldDB" id="A0AA86PBC8"/>
<accession>A0AA86PBC8</accession>
<organism evidence="1">
    <name type="scientific">Hexamita inflata</name>
    <dbReference type="NCBI Taxonomy" id="28002"/>
    <lineage>
        <taxon>Eukaryota</taxon>
        <taxon>Metamonada</taxon>
        <taxon>Diplomonadida</taxon>
        <taxon>Hexamitidae</taxon>
        <taxon>Hexamitinae</taxon>
        <taxon>Hexamita</taxon>
    </lineage>
</organism>